<dbReference type="CDD" id="cd05325">
    <property type="entry name" value="carb_red_sniffer_like_SDR_c"/>
    <property type="match status" value="1"/>
</dbReference>
<dbReference type="RefSeq" id="WP_133881615.1">
    <property type="nucleotide sequence ID" value="NZ_MWIN01000010.1"/>
</dbReference>
<evidence type="ECO:0000313" key="2">
    <source>
        <dbReference type="Proteomes" id="UP000295341"/>
    </source>
</evidence>
<sequence length="228" mass="23801">MAIWVVTGADRGIGAAMCVQVGARGDTVIAACLDDASAVRGKAGVEAVSGVDVTSESGVHALLRQIGDRRVDVVVNNAGLVIERKLGEFDYQAFQREFAVNTLGPLRVTEALLPRMGPGGKIGIVTSRVGSLSENGSGGLYGYRISKAAANMAGINLSHELKPRGIAVILLHPGSVRTRMTAALTDQATVGMLVEPEVSAKGLIARVDELSIETTGTFRHANGQSLPW</sequence>
<dbReference type="InterPro" id="IPR036291">
    <property type="entry name" value="NAD(P)-bd_dom_sf"/>
</dbReference>
<proteinExistence type="predicted"/>
<evidence type="ECO:0000313" key="1">
    <source>
        <dbReference type="EMBL" id="TDU28024.1"/>
    </source>
</evidence>
<dbReference type="InterPro" id="IPR052184">
    <property type="entry name" value="SDR_enzymes"/>
</dbReference>
<dbReference type="GO" id="GO:0016616">
    <property type="term" value="F:oxidoreductase activity, acting on the CH-OH group of donors, NAD or NADP as acceptor"/>
    <property type="evidence" value="ECO:0007669"/>
    <property type="project" value="TreeGrafter"/>
</dbReference>
<dbReference type="Pfam" id="PF00106">
    <property type="entry name" value="adh_short"/>
    <property type="match status" value="1"/>
</dbReference>
<organism evidence="1 2">
    <name type="scientific">Panacagrimonas perspica</name>
    <dbReference type="NCBI Taxonomy" id="381431"/>
    <lineage>
        <taxon>Bacteria</taxon>
        <taxon>Pseudomonadati</taxon>
        <taxon>Pseudomonadota</taxon>
        <taxon>Gammaproteobacteria</taxon>
        <taxon>Nevskiales</taxon>
        <taxon>Nevskiaceae</taxon>
        <taxon>Panacagrimonas</taxon>
    </lineage>
</organism>
<reference evidence="1 2" key="1">
    <citation type="submission" date="2019-03" db="EMBL/GenBank/DDBJ databases">
        <title>Genomic Encyclopedia of Type Strains, Phase IV (KMG-IV): sequencing the most valuable type-strain genomes for metagenomic binning, comparative biology and taxonomic classification.</title>
        <authorList>
            <person name="Goeker M."/>
        </authorList>
    </citation>
    <scope>NUCLEOTIDE SEQUENCE [LARGE SCALE GENOMIC DNA]</scope>
    <source>
        <strain evidence="1 2">DSM 26377</strain>
    </source>
</reference>
<dbReference type="PRINTS" id="PR00081">
    <property type="entry name" value="GDHRDH"/>
</dbReference>
<dbReference type="PANTHER" id="PTHR45458">
    <property type="entry name" value="SHORT-CHAIN DEHYDROGENASE/REDUCTASE SDR"/>
    <property type="match status" value="1"/>
</dbReference>
<protein>
    <submittedName>
        <fullName evidence="1">NAD(P)-dependent dehydrogenase (Short-subunit alcohol dehydrogenase family)</fullName>
    </submittedName>
</protein>
<dbReference type="PANTHER" id="PTHR45458:SF1">
    <property type="entry name" value="SHORT CHAIN DEHYDROGENASE"/>
    <property type="match status" value="1"/>
</dbReference>
<dbReference type="SUPFAM" id="SSF51735">
    <property type="entry name" value="NAD(P)-binding Rossmann-fold domains"/>
    <property type="match status" value="1"/>
</dbReference>
<keyword evidence="2" id="KW-1185">Reference proteome</keyword>
<accession>A0A4R7P2R5</accession>
<gene>
    <name evidence="1" type="ORF">DFR24_2383</name>
</gene>
<name>A0A4R7P2R5_9GAMM</name>
<dbReference type="Proteomes" id="UP000295341">
    <property type="component" value="Unassembled WGS sequence"/>
</dbReference>
<dbReference type="EMBL" id="SOBT01000009">
    <property type="protein sequence ID" value="TDU28024.1"/>
    <property type="molecule type" value="Genomic_DNA"/>
</dbReference>
<dbReference type="InterPro" id="IPR002347">
    <property type="entry name" value="SDR_fam"/>
</dbReference>
<dbReference type="OrthoDB" id="5786478at2"/>
<dbReference type="Gene3D" id="3.40.50.720">
    <property type="entry name" value="NAD(P)-binding Rossmann-like Domain"/>
    <property type="match status" value="1"/>
</dbReference>
<comment type="caution">
    <text evidence="1">The sequence shown here is derived from an EMBL/GenBank/DDBJ whole genome shotgun (WGS) entry which is preliminary data.</text>
</comment>
<dbReference type="AlphaFoldDB" id="A0A4R7P2R5"/>